<evidence type="ECO:0000313" key="3">
    <source>
        <dbReference type="Proteomes" id="UP000054549"/>
    </source>
</evidence>
<dbReference type="AlphaFoldDB" id="A0A0C2SVD3"/>
<reference evidence="2 3" key="1">
    <citation type="submission" date="2014-04" db="EMBL/GenBank/DDBJ databases">
        <title>Evolutionary Origins and Diversification of the Mycorrhizal Mutualists.</title>
        <authorList>
            <consortium name="DOE Joint Genome Institute"/>
            <consortium name="Mycorrhizal Genomics Consortium"/>
            <person name="Kohler A."/>
            <person name="Kuo A."/>
            <person name="Nagy L.G."/>
            <person name="Floudas D."/>
            <person name="Copeland A."/>
            <person name="Barry K.W."/>
            <person name="Cichocki N."/>
            <person name="Veneault-Fourrey C."/>
            <person name="LaButti K."/>
            <person name="Lindquist E.A."/>
            <person name="Lipzen A."/>
            <person name="Lundell T."/>
            <person name="Morin E."/>
            <person name="Murat C."/>
            <person name="Riley R."/>
            <person name="Ohm R."/>
            <person name="Sun H."/>
            <person name="Tunlid A."/>
            <person name="Henrissat B."/>
            <person name="Grigoriev I.V."/>
            <person name="Hibbett D.S."/>
            <person name="Martin F."/>
        </authorList>
    </citation>
    <scope>NUCLEOTIDE SEQUENCE [LARGE SCALE GENOMIC DNA]</scope>
    <source>
        <strain evidence="2 3">Koide BX008</strain>
    </source>
</reference>
<sequence length="940" mass="107299">MFLDVHENELTAYSDHADEPNNDSDRESDWENDENQSIFYRATSPVNKDGQRSPAEFEDITYHPNITVGRPCNQYGEFLPAGTPPAPWEDLPCTDFSPFDDREDFELAELLYQRTQMPKSDISDLMQIWARKSARSGMDVDPPFANCDELYATIDSIEHGDIPWQSFVASYSESDADASPSEDPAAEPDDAPWKHAAYDIWFRDPLAILKQQLSNRDFAGEMDFSPKRVLAKASGKRRYHDMMSGNWAWRQADVLSQNPENHGATFCPVILGSDKTTVSVATGQNDYYPVYLSNGLIHNAVRRAHRNGVTPVAFLAIPKTDREHHNSDEFRNFRRHLFHSSLKRILTSLRPVMEDFIVLQCADGHYRRVIFGLGPYIGDYPEQVLVSCIVQGWCSRCTAKSKDLDGLRGRRSHEHTGTLRLLCPTNTLWSDYGIINGITPFTAHFPRADIHELISPDILHQLVKGVFKDHLVSWVEDYVKLSYPKAEAARILAEIDRRIAAAPPFTNIRRFKDGRGFKQWTGQDSKALMKVYLPAIAGLVPPRMVRAVHYFIEFCYHVRREVLDDDDLETLDNLLASFHREREMFMEEGVRPTGFNLPRQHALTHYRDLIFEFGAPNGVCSSITESRHRTAVKDPYRRSSRNEPLAEILLVNQRMDKLAAARVNFVARGMLDDSGFLGHRETPQRTVQELQRIQDEDDDGGAVDGHVLSEVLMARKAVPGYPRRVDALATMLNLPNLREDISRFLYDQEHPDRDPTIPLNDIPIQDCSEFRGKIFVYPSAVATYYAPSDMSGTGGMYRERIRSTNSWRKGPERRDCVLVEHDPNSAGFRGLHIAQVQLFFKIKYKRVFSYPCALVNWFSPIGNEPCHDTGMWRVKPDFAADGTRTTTVIHLDSILRAAHLVGIAGEDFLPYHLKFVDSLRAFKSFYVNKFIDYHAHETAF</sequence>
<evidence type="ECO:0000313" key="2">
    <source>
        <dbReference type="EMBL" id="KIL57999.1"/>
    </source>
</evidence>
<dbReference type="Pfam" id="PF18759">
    <property type="entry name" value="Plavaka"/>
    <property type="match status" value="1"/>
</dbReference>
<dbReference type="OrthoDB" id="3199698at2759"/>
<accession>A0A0C2SVD3</accession>
<protein>
    <submittedName>
        <fullName evidence="2">Uncharacterized protein</fullName>
    </submittedName>
</protein>
<dbReference type="InterPro" id="IPR041078">
    <property type="entry name" value="Plavaka"/>
</dbReference>
<keyword evidence="3" id="KW-1185">Reference proteome</keyword>
<dbReference type="HOGENOM" id="CLU_006344_1_0_1"/>
<feature type="region of interest" description="Disordered" evidence="1">
    <location>
        <begin position="1"/>
        <end position="53"/>
    </location>
</feature>
<dbReference type="InParanoid" id="A0A0C2SVD3"/>
<feature type="compositionally biased region" description="Basic and acidic residues" evidence="1">
    <location>
        <begin position="1"/>
        <end position="29"/>
    </location>
</feature>
<dbReference type="Proteomes" id="UP000054549">
    <property type="component" value="Unassembled WGS sequence"/>
</dbReference>
<dbReference type="EMBL" id="KN818350">
    <property type="protein sequence ID" value="KIL57999.1"/>
    <property type="molecule type" value="Genomic_DNA"/>
</dbReference>
<proteinExistence type="predicted"/>
<name>A0A0C2SVD3_AMAMK</name>
<dbReference type="STRING" id="946122.A0A0C2SVD3"/>
<organism evidence="2 3">
    <name type="scientific">Amanita muscaria (strain Koide BX008)</name>
    <dbReference type="NCBI Taxonomy" id="946122"/>
    <lineage>
        <taxon>Eukaryota</taxon>
        <taxon>Fungi</taxon>
        <taxon>Dikarya</taxon>
        <taxon>Basidiomycota</taxon>
        <taxon>Agaricomycotina</taxon>
        <taxon>Agaricomycetes</taxon>
        <taxon>Agaricomycetidae</taxon>
        <taxon>Agaricales</taxon>
        <taxon>Pluteineae</taxon>
        <taxon>Amanitaceae</taxon>
        <taxon>Amanita</taxon>
    </lineage>
</organism>
<gene>
    <name evidence="2" type="ORF">M378DRAFT_87088</name>
</gene>
<evidence type="ECO:0000256" key="1">
    <source>
        <dbReference type="SAM" id="MobiDB-lite"/>
    </source>
</evidence>